<dbReference type="CDD" id="cd00118">
    <property type="entry name" value="LysM"/>
    <property type="match status" value="3"/>
</dbReference>
<evidence type="ECO:0000259" key="4">
    <source>
        <dbReference type="PROSITE" id="PS51782"/>
    </source>
</evidence>
<dbReference type="InterPro" id="IPR002509">
    <property type="entry name" value="NODB_dom"/>
</dbReference>
<dbReference type="SUPFAM" id="SSF88713">
    <property type="entry name" value="Glycoside hydrolase/deacetylase"/>
    <property type="match status" value="1"/>
</dbReference>
<dbReference type="Pfam" id="PF01476">
    <property type="entry name" value="LysM"/>
    <property type="match status" value="3"/>
</dbReference>
<dbReference type="Gene3D" id="3.20.20.370">
    <property type="entry name" value="Glycoside hydrolase/deacetylase"/>
    <property type="match status" value="1"/>
</dbReference>
<evidence type="ECO:0000313" key="6">
    <source>
        <dbReference type="Proteomes" id="UP000465601"/>
    </source>
</evidence>
<dbReference type="GO" id="GO:0016810">
    <property type="term" value="F:hydrolase activity, acting on carbon-nitrogen (but not peptide) bonds"/>
    <property type="evidence" value="ECO:0007669"/>
    <property type="project" value="InterPro"/>
</dbReference>
<protein>
    <submittedName>
        <fullName evidence="5">LysM peptidoglycan-binding domain-containing protein</fullName>
    </submittedName>
</protein>
<dbReference type="Gene3D" id="3.10.350.10">
    <property type="entry name" value="LysM domain"/>
    <property type="match status" value="3"/>
</dbReference>
<dbReference type="Proteomes" id="UP000465601">
    <property type="component" value="Unassembled WGS sequence"/>
</dbReference>
<feature type="domain" description="NodB homology" evidence="3">
    <location>
        <begin position="220"/>
        <end position="403"/>
    </location>
</feature>
<dbReference type="GO" id="GO:0016020">
    <property type="term" value="C:membrane"/>
    <property type="evidence" value="ECO:0007669"/>
    <property type="project" value="TreeGrafter"/>
</dbReference>
<dbReference type="PROSITE" id="PS51782">
    <property type="entry name" value="LYSM"/>
    <property type="match status" value="3"/>
</dbReference>
<proteinExistence type="predicted"/>
<dbReference type="Pfam" id="PF01522">
    <property type="entry name" value="Polysacc_deac_1"/>
    <property type="match status" value="1"/>
</dbReference>
<dbReference type="InterPro" id="IPR050248">
    <property type="entry name" value="Polysacc_deacetylase_ArnD"/>
</dbReference>
<dbReference type="PROSITE" id="PS51677">
    <property type="entry name" value="NODB"/>
    <property type="match status" value="1"/>
</dbReference>
<dbReference type="InterPro" id="IPR011330">
    <property type="entry name" value="Glyco_hydro/deAcase_b/a-brl"/>
</dbReference>
<comment type="caution">
    <text evidence="5">The sequence shown here is derived from an EMBL/GenBank/DDBJ whole genome shotgun (WGS) entry which is preliminary data.</text>
</comment>
<evidence type="ECO:0000256" key="2">
    <source>
        <dbReference type="ARBA" id="ARBA00022801"/>
    </source>
</evidence>
<evidence type="ECO:0000313" key="5">
    <source>
        <dbReference type="EMBL" id="KAB3526769.1"/>
    </source>
</evidence>
<gene>
    <name evidence="5" type="ORF">F8153_13460</name>
</gene>
<dbReference type="OrthoDB" id="9806342at2"/>
<feature type="domain" description="LysM" evidence="4">
    <location>
        <begin position="140"/>
        <end position="184"/>
    </location>
</feature>
<reference evidence="5 6" key="1">
    <citation type="submission" date="2019-10" db="EMBL/GenBank/DDBJ databases">
        <title>Alkaliphilus serpentinus sp. nov. and Alkaliphilus pronyensis sp. nov., two novel anaerobic alkaliphilic species isolated from the serpentinized-hosted hydrothermal field of the Prony Bay (New Caledonia).</title>
        <authorList>
            <person name="Postec A."/>
        </authorList>
    </citation>
    <scope>NUCLEOTIDE SEQUENCE [LARGE SCALE GENOMIC DNA]</scope>
    <source>
        <strain evidence="5 6">LacT</strain>
    </source>
</reference>
<feature type="domain" description="LysM" evidence="4">
    <location>
        <begin position="27"/>
        <end position="72"/>
    </location>
</feature>
<sequence length="415" mass="46898">MKKNQRYMVFLIVLMFALTPVAGFGAQIHRVSFGESLFSISQKYGVTYDEIATLNKFLIAPDRVFNRQVLLIPRDKVNTYRVKAGDTLFKIASSYKLSVLELAAANKISDVNSIQVGQLLHIPEKTVNSPTPPVTPPANNSYTVKRGDTLYKISLAKGTTVGELAKVNNIKDTDILYIGQQLIIPPPVKKQPEKEFQLTVSQLVKMYTDHFFLKGKGYDRKIALTFDDGPNKIYTPQILDILKKYNVKATFFIMGSKAEASPELVRRIVNEGHVIGNHTWNHPDLRKVDMSKFMTELESTEKVIEDLTGKKTALIRPPYGAINQEKLETLISMNYKTINWSVDSVDWRDQEVDKILVNSFKTIRTNDIVLFHDSSGEGVSMQATVDSLPELIETLKLHGYSFETVDELLDIEAYK</sequence>
<evidence type="ECO:0000256" key="1">
    <source>
        <dbReference type="ARBA" id="ARBA00022723"/>
    </source>
</evidence>
<accession>A0A833M8P6</accession>
<dbReference type="RefSeq" id="WP_151866868.1">
    <property type="nucleotide sequence ID" value="NZ_WBZB01000048.1"/>
</dbReference>
<dbReference type="InterPro" id="IPR018392">
    <property type="entry name" value="LysM"/>
</dbReference>
<name>A0A833M8P6_9FIRM</name>
<dbReference type="SMART" id="SM00257">
    <property type="entry name" value="LysM"/>
    <property type="match status" value="3"/>
</dbReference>
<feature type="domain" description="LysM" evidence="4">
    <location>
        <begin position="78"/>
        <end position="122"/>
    </location>
</feature>
<keyword evidence="2" id="KW-0378">Hydrolase</keyword>
<dbReference type="AlphaFoldDB" id="A0A833M8P6"/>
<evidence type="ECO:0000259" key="3">
    <source>
        <dbReference type="PROSITE" id="PS51677"/>
    </source>
</evidence>
<dbReference type="CDD" id="cd10917">
    <property type="entry name" value="CE4_NodB_like_6s_7s"/>
    <property type="match status" value="1"/>
</dbReference>
<dbReference type="GO" id="GO:0046872">
    <property type="term" value="F:metal ion binding"/>
    <property type="evidence" value="ECO:0007669"/>
    <property type="project" value="UniProtKB-KW"/>
</dbReference>
<dbReference type="PANTHER" id="PTHR10587:SF133">
    <property type="entry name" value="CHITIN DEACETYLASE 1-RELATED"/>
    <property type="match status" value="1"/>
</dbReference>
<dbReference type="GO" id="GO:0005975">
    <property type="term" value="P:carbohydrate metabolic process"/>
    <property type="evidence" value="ECO:0007669"/>
    <property type="project" value="InterPro"/>
</dbReference>
<dbReference type="SUPFAM" id="SSF54106">
    <property type="entry name" value="LysM domain"/>
    <property type="match status" value="3"/>
</dbReference>
<dbReference type="PANTHER" id="PTHR10587">
    <property type="entry name" value="GLYCOSYL TRANSFERASE-RELATED"/>
    <property type="match status" value="1"/>
</dbReference>
<organism evidence="5 6">
    <name type="scientific">Alkaliphilus serpentinus</name>
    <dbReference type="NCBI Taxonomy" id="1482731"/>
    <lineage>
        <taxon>Bacteria</taxon>
        <taxon>Bacillati</taxon>
        <taxon>Bacillota</taxon>
        <taxon>Clostridia</taxon>
        <taxon>Peptostreptococcales</taxon>
        <taxon>Natronincolaceae</taxon>
        <taxon>Alkaliphilus</taxon>
    </lineage>
</organism>
<dbReference type="InterPro" id="IPR036779">
    <property type="entry name" value="LysM_dom_sf"/>
</dbReference>
<keyword evidence="6" id="KW-1185">Reference proteome</keyword>
<keyword evidence="1" id="KW-0479">Metal-binding</keyword>
<dbReference type="EMBL" id="WBZB01000048">
    <property type="protein sequence ID" value="KAB3526769.1"/>
    <property type="molecule type" value="Genomic_DNA"/>
</dbReference>